<gene>
    <name evidence="2" type="ORF">DP106_10300</name>
</gene>
<protein>
    <submittedName>
        <fullName evidence="2">Uncharacterized protein</fullName>
    </submittedName>
</protein>
<proteinExistence type="predicted"/>
<name>A0A3A6PYW3_9EURY</name>
<evidence type="ECO:0000313" key="3">
    <source>
        <dbReference type="Proteomes" id="UP000281564"/>
    </source>
</evidence>
<organism evidence="2 3">
    <name type="scientific">Halonotius pteroides</name>
    <dbReference type="NCBI Taxonomy" id="268735"/>
    <lineage>
        <taxon>Archaea</taxon>
        <taxon>Methanobacteriati</taxon>
        <taxon>Methanobacteriota</taxon>
        <taxon>Stenosarchaea group</taxon>
        <taxon>Halobacteria</taxon>
        <taxon>Halobacteriales</taxon>
        <taxon>Haloferacaceae</taxon>
        <taxon>Halonotius</taxon>
    </lineage>
</organism>
<evidence type="ECO:0000256" key="1">
    <source>
        <dbReference type="SAM" id="MobiDB-lite"/>
    </source>
</evidence>
<evidence type="ECO:0000313" key="2">
    <source>
        <dbReference type="EMBL" id="RJX48921.1"/>
    </source>
</evidence>
<feature type="region of interest" description="Disordered" evidence="1">
    <location>
        <begin position="58"/>
        <end position="80"/>
    </location>
</feature>
<dbReference type="RefSeq" id="WP_120085135.1">
    <property type="nucleotide sequence ID" value="NZ_QMDW01000014.1"/>
</dbReference>
<dbReference type="Proteomes" id="UP000281564">
    <property type="component" value="Unassembled WGS sequence"/>
</dbReference>
<keyword evidence="3" id="KW-1185">Reference proteome</keyword>
<dbReference type="PROSITE" id="PS51318">
    <property type="entry name" value="TAT"/>
    <property type="match status" value="1"/>
</dbReference>
<dbReference type="EMBL" id="QMDW01000014">
    <property type="protein sequence ID" value="RJX48921.1"/>
    <property type="molecule type" value="Genomic_DNA"/>
</dbReference>
<sequence length="120" mass="12681">MHDDTDSTPLLSRRTLLGGCAAAGTVGLAGCSSRSLAAETTVTEEYDASEIATLGVDIPNGTVDSTGQQRQTVGVEATKQAVDEDAFDRLTLQDERSEDSLSPAVDSGAIDQLRDDHRWV</sequence>
<feature type="region of interest" description="Disordered" evidence="1">
    <location>
        <begin position="92"/>
        <end position="120"/>
    </location>
</feature>
<reference evidence="2 3" key="1">
    <citation type="submission" date="2018-06" db="EMBL/GenBank/DDBJ databases">
        <title>Halonotius sp. F13-13 a new haloarchaeeon isolated from a solar saltern from Isla Cristina, Huelva, Spain.</title>
        <authorList>
            <person name="Duran-Viseras A."/>
            <person name="Sanchez-Porro C."/>
            <person name="Ventosa A."/>
        </authorList>
    </citation>
    <scope>NUCLEOTIDE SEQUENCE [LARGE SCALE GENOMIC DNA]</scope>
    <source>
        <strain evidence="2 3">CECT 7525</strain>
    </source>
</reference>
<feature type="compositionally biased region" description="Polar residues" evidence="1">
    <location>
        <begin position="62"/>
        <end position="72"/>
    </location>
</feature>
<accession>A0A3A6PYW3</accession>
<dbReference type="InterPro" id="IPR006311">
    <property type="entry name" value="TAT_signal"/>
</dbReference>
<dbReference type="AlphaFoldDB" id="A0A3A6PYW3"/>
<comment type="caution">
    <text evidence="2">The sequence shown here is derived from an EMBL/GenBank/DDBJ whole genome shotgun (WGS) entry which is preliminary data.</text>
</comment>